<feature type="domain" description="AAA+ ATPase" evidence="3">
    <location>
        <begin position="142"/>
        <end position="291"/>
    </location>
</feature>
<keyword evidence="1" id="KW-0547">Nucleotide-binding</keyword>
<keyword evidence="2" id="KW-0067">ATP-binding</keyword>
<evidence type="ECO:0000313" key="5">
    <source>
        <dbReference type="Proteomes" id="UP000216207"/>
    </source>
</evidence>
<evidence type="ECO:0000256" key="2">
    <source>
        <dbReference type="ARBA" id="ARBA00022840"/>
    </source>
</evidence>
<dbReference type="PANTHER" id="PTHR20953">
    <property type="entry name" value="KINASE-RELATED"/>
    <property type="match status" value="1"/>
</dbReference>
<dbReference type="InterPro" id="IPR003593">
    <property type="entry name" value="AAA+_ATPase"/>
</dbReference>
<sequence>MLRDLLRLFPQPVQSFIESLRTAELEELEEIRLRVGQPVECLFASRSVYSTNPLYRFSVADASYVLNQLSQYSLYAFEEELQKGYITVAGGHRVGLAGKTVLENGAVQTIRPVSSFNVRVARQKIGAAEQVIDKLYDRQTRSWQNALLIGPPQTGKTTVLRDVARIVSTGSKKNHIPSCKVGIVDERSEIAGCVAGVPQHELGVRVDVLDGCPKAEGMMMLIRSMSPDVLIVDEIGREEDAKAILEARHAGVSLIATAHGHTLEEVAKRPVFKGLFEQEAFTCVIELGKSPHPGSIKRVRRPQQTRIMR</sequence>
<dbReference type="InterPro" id="IPR014217">
    <property type="entry name" value="Spore_III_AA"/>
</dbReference>
<dbReference type="InterPro" id="IPR027417">
    <property type="entry name" value="P-loop_NTPase"/>
</dbReference>
<evidence type="ECO:0000313" key="4">
    <source>
        <dbReference type="EMBL" id="PAE90373.1"/>
    </source>
</evidence>
<dbReference type="EMBL" id="NPCC01000005">
    <property type="protein sequence ID" value="PAE90373.1"/>
    <property type="molecule type" value="Genomic_DNA"/>
</dbReference>
<evidence type="ECO:0000259" key="3">
    <source>
        <dbReference type="SMART" id="SM00382"/>
    </source>
</evidence>
<dbReference type="CDD" id="cd00009">
    <property type="entry name" value="AAA"/>
    <property type="match status" value="1"/>
</dbReference>
<dbReference type="SMART" id="SM00382">
    <property type="entry name" value="AAA"/>
    <property type="match status" value="1"/>
</dbReference>
<dbReference type="RefSeq" id="WP_035201659.1">
    <property type="nucleotide sequence ID" value="NZ_CP012475.1"/>
</dbReference>
<dbReference type="NCBIfam" id="TIGR02858">
    <property type="entry name" value="spore_III_AA"/>
    <property type="match status" value="1"/>
</dbReference>
<dbReference type="Pfam" id="PF19568">
    <property type="entry name" value="Spore_III_AA"/>
    <property type="match status" value="1"/>
</dbReference>
<organism evidence="4 5">
    <name type="scientific">Shouchella clausii</name>
    <name type="common">Alkalihalobacillus clausii</name>
    <dbReference type="NCBI Taxonomy" id="79880"/>
    <lineage>
        <taxon>Bacteria</taxon>
        <taxon>Bacillati</taxon>
        <taxon>Bacillota</taxon>
        <taxon>Bacilli</taxon>
        <taxon>Bacillales</taxon>
        <taxon>Bacillaceae</taxon>
        <taxon>Shouchella</taxon>
    </lineage>
</organism>
<dbReference type="InterPro" id="IPR045735">
    <property type="entry name" value="Spore_III_AA_AAA+_ATPase"/>
</dbReference>
<protein>
    <submittedName>
        <fullName evidence="4">Stage III sporulation protein AA</fullName>
    </submittedName>
</protein>
<dbReference type="GO" id="GO:0005524">
    <property type="term" value="F:ATP binding"/>
    <property type="evidence" value="ECO:0007669"/>
    <property type="project" value="UniProtKB-KW"/>
</dbReference>
<dbReference type="Gene3D" id="3.40.50.300">
    <property type="entry name" value="P-loop containing nucleotide triphosphate hydrolases"/>
    <property type="match status" value="1"/>
</dbReference>
<comment type="caution">
    <text evidence="4">The sequence shown here is derived from an EMBL/GenBank/DDBJ whole genome shotgun (WGS) entry which is preliminary data.</text>
</comment>
<dbReference type="Proteomes" id="UP000216207">
    <property type="component" value="Unassembled WGS sequence"/>
</dbReference>
<gene>
    <name evidence="4" type="primary">spoIIIAA</name>
    <name evidence="4" type="ORF">CHH72_05180</name>
</gene>
<dbReference type="SUPFAM" id="SSF52540">
    <property type="entry name" value="P-loop containing nucleoside triphosphate hydrolases"/>
    <property type="match status" value="1"/>
</dbReference>
<dbReference type="PANTHER" id="PTHR20953:SF3">
    <property type="entry name" value="P-LOOP CONTAINING NUCLEOSIDE TRIPHOSPHATE HYDROLASES SUPERFAMILY PROTEIN"/>
    <property type="match status" value="1"/>
</dbReference>
<dbReference type="AlphaFoldDB" id="A0A268P3R0"/>
<evidence type="ECO:0000256" key="1">
    <source>
        <dbReference type="ARBA" id="ARBA00022741"/>
    </source>
</evidence>
<reference evidence="4 5" key="1">
    <citation type="submission" date="2017-07" db="EMBL/GenBank/DDBJ databases">
        <title>Isolation and whole genome analysis of endospore-forming bacteria from heroin.</title>
        <authorList>
            <person name="Kalinowski J."/>
            <person name="Ahrens B."/>
            <person name="Al-Dilaimi A."/>
            <person name="Winkler A."/>
            <person name="Wibberg D."/>
            <person name="Schleenbecker U."/>
            <person name="Ruckert C."/>
            <person name="Wolfel R."/>
            <person name="Grass G."/>
        </authorList>
    </citation>
    <scope>NUCLEOTIDE SEQUENCE [LARGE SCALE GENOMIC DNA]</scope>
    <source>
        <strain evidence="4 5">7539</strain>
    </source>
</reference>
<name>A0A268P3R0_SHOCL</name>
<proteinExistence type="predicted"/>
<accession>A0A268P3R0</accession>